<protein>
    <recommendedName>
        <fullName evidence="8">Heat shock protein 70</fullName>
    </recommendedName>
</protein>
<dbReference type="InterPro" id="IPR029047">
    <property type="entry name" value="HSP70_peptide-bd_sf"/>
</dbReference>
<dbReference type="HOGENOM" id="CLU_005965_3_0_1"/>
<dbReference type="KEGG" id="nve:5501070"/>
<dbReference type="GO" id="GO:0005737">
    <property type="term" value="C:cytoplasm"/>
    <property type="evidence" value="ECO:0000318"/>
    <property type="project" value="GO_Central"/>
</dbReference>
<dbReference type="Gene3D" id="2.60.34.10">
    <property type="entry name" value="Substrate Binding Domain Of DNAk, Chain A, domain 1"/>
    <property type="match status" value="1"/>
</dbReference>
<evidence type="ECO:0000313" key="6">
    <source>
        <dbReference type="EMBL" id="EDO30323.1"/>
    </source>
</evidence>
<dbReference type="SUPFAM" id="SSF100934">
    <property type="entry name" value="Heat shock protein 70kD (HSP70), C-terminal subdomain"/>
    <property type="match status" value="1"/>
</dbReference>
<organism evidence="6 7">
    <name type="scientific">Nematostella vectensis</name>
    <name type="common">Starlet sea anemone</name>
    <dbReference type="NCBI Taxonomy" id="45351"/>
    <lineage>
        <taxon>Eukaryota</taxon>
        <taxon>Metazoa</taxon>
        <taxon>Cnidaria</taxon>
        <taxon>Anthozoa</taxon>
        <taxon>Hexacorallia</taxon>
        <taxon>Actiniaria</taxon>
        <taxon>Edwardsiidae</taxon>
        <taxon>Nematostella</taxon>
    </lineage>
</organism>
<dbReference type="GO" id="GO:0005886">
    <property type="term" value="C:plasma membrane"/>
    <property type="evidence" value="ECO:0000318"/>
    <property type="project" value="GO_Central"/>
</dbReference>
<gene>
    <name evidence="6" type="ORF">NEMVEDRAFT_v1g195315</name>
</gene>
<dbReference type="NCBIfam" id="NF001413">
    <property type="entry name" value="PRK00290.1"/>
    <property type="match status" value="1"/>
</dbReference>
<dbReference type="InterPro" id="IPR029048">
    <property type="entry name" value="HSP70_C_sf"/>
</dbReference>
<feature type="compositionally biased region" description="Gly residues" evidence="5">
    <location>
        <begin position="614"/>
        <end position="643"/>
    </location>
</feature>
<dbReference type="GO" id="GO:0005524">
    <property type="term" value="F:ATP binding"/>
    <property type="evidence" value="ECO:0007669"/>
    <property type="project" value="UniProtKB-KW"/>
</dbReference>
<dbReference type="InterPro" id="IPR018181">
    <property type="entry name" value="Heat_shock_70_CS"/>
</dbReference>
<dbReference type="FunFam" id="3.30.30.30:FF:000001">
    <property type="entry name" value="heat shock 70 kDa protein-like"/>
    <property type="match status" value="1"/>
</dbReference>
<name>A7T144_NEMVE</name>
<dbReference type="InParanoid" id="A7T144"/>
<dbReference type="FunFam" id="3.30.420.40:FF:000172">
    <property type="entry name" value="Heat shock 70 kDa protein"/>
    <property type="match status" value="2"/>
</dbReference>
<evidence type="ECO:0000256" key="4">
    <source>
        <dbReference type="RuleBase" id="RU003322"/>
    </source>
</evidence>
<dbReference type="GO" id="GO:0140662">
    <property type="term" value="F:ATP-dependent protein folding chaperone"/>
    <property type="evidence" value="ECO:0007669"/>
    <property type="project" value="InterPro"/>
</dbReference>
<comment type="similarity">
    <text evidence="1 4">Belongs to the heat shock protein 70 family.</text>
</comment>
<evidence type="ECO:0000256" key="3">
    <source>
        <dbReference type="ARBA" id="ARBA00022840"/>
    </source>
</evidence>
<dbReference type="STRING" id="45351.A7T144"/>
<dbReference type="OMA" id="THRTRVE"/>
<dbReference type="PANTHER" id="PTHR19375">
    <property type="entry name" value="HEAT SHOCK PROTEIN 70KDA"/>
    <property type="match status" value="1"/>
</dbReference>
<dbReference type="GO" id="GO:0031072">
    <property type="term" value="F:heat shock protein binding"/>
    <property type="evidence" value="ECO:0000318"/>
    <property type="project" value="GO_Central"/>
</dbReference>
<dbReference type="PROSITE" id="PS00297">
    <property type="entry name" value="HSP70_1"/>
    <property type="match status" value="1"/>
</dbReference>
<dbReference type="eggNOG" id="KOG0101">
    <property type="taxonomic scope" value="Eukaryota"/>
</dbReference>
<dbReference type="FunFam" id="2.60.34.10:FF:000002">
    <property type="entry name" value="Heat shock 70 kDa"/>
    <property type="match status" value="1"/>
</dbReference>
<dbReference type="FunFam" id="1.20.1270.10:FF:000003">
    <property type="entry name" value="heat shock cognate 71 kDa protein-like"/>
    <property type="match status" value="1"/>
</dbReference>
<dbReference type="PROSITE" id="PS01036">
    <property type="entry name" value="HSP70_3"/>
    <property type="match status" value="1"/>
</dbReference>
<keyword evidence="2 4" id="KW-0547">Nucleotide-binding</keyword>
<dbReference type="FunFam" id="3.90.640.10:FF:000002">
    <property type="entry name" value="Heat shock 70 kDa"/>
    <property type="match status" value="1"/>
</dbReference>
<dbReference type="EMBL" id="DS470074">
    <property type="protein sequence ID" value="EDO30323.1"/>
    <property type="molecule type" value="Genomic_DNA"/>
</dbReference>
<dbReference type="OrthoDB" id="2401965at2759"/>
<dbReference type="InterPro" id="IPR043129">
    <property type="entry name" value="ATPase_NBD"/>
</dbReference>
<dbReference type="CDD" id="cd10233">
    <property type="entry name" value="ASKHA_NBD_HSP70_HSPA1"/>
    <property type="match status" value="1"/>
</dbReference>
<dbReference type="Gene3D" id="1.20.1270.10">
    <property type="match status" value="1"/>
</dbReference>
<dbReference type="Pfam" id="PF00012">
    <property type="entry name" value="HSP70"/>
    <property type="match status" value="1"/>
</dbReference>
<dbReference type="PROSITE" id="PS00329">
    <property type="entry name" value="HSP70_2"/>
    <property type="match status" value="1"/>
</dbReference>
<evidence type="ECO:0000313" key="7">
    <source>
        <dbReference type="Proteomes" id="UP000001593"/>
    </source>
</evidence>
<dbReference type="AlphaFoldDB" id="A7T144"/>
<dbReference type="FunFam" id="3.30.420.40:FF:000026">
    <property type="entry name" value="Heat shock protein 70"/>
    <property type="match status" value="1"/>
</dbReference>
<sequence length="653" mass="71403">MTKAPAIGIDLGTTYSCVGVFQHGKVEIIANDQGNRTTPSYVAFTDEERLVGDAAKNQVAMNPTNTIFDAKRLIGRRFDDPGVKDDMKHWSFEVVNEAGRPKVKVEYKGETKTFFAEEISSMVLNKMKETAEAYLGCKVTDAVVTVPAYFNDSQRQATKDAGVISGLNVLRIINEPTAAAIAYGLDKKVGQERNVLIFDLGGGTFDVSVLSIEDGIFEVKSTHGDTHLGGEDFDNNMVDFFVKQFKQKYKKDITPNKRALRRLRTACERAKRTLSSSTQASIEIDSLYDGIDFYTSITRARFEEMNAHLFKKTLEPVEKAIKDSKLESKEKIDEIVMVGGSTRIPKIQSLLQNFFNGKELNKSINPDEAVAYGAAVQAAILHGDKSEATQDLLLLDVAPLTLGLETAGGVMTAAIKRNTTIPTKQTQTFTTYSDNQTSVLIQVYEGERSLTKDNNLLGKFELSGIPPAPRGVPQIDVTFDVDSNGILNVSAVDKSTGKENKITITNDKGRLSKEDIERMVKEAEKFKAADEAVRERIQSKNSLESYAFSMKSTMEDEKVKDKLSEDEREKVISRCKATLDWLEHNQSAEKEEIDAHQKELEGVCNPIITKLYQGAGGAGGAGAGGMPGGMPGGRPTPGGGDAESGGPTIEEVD</sequence>
<dbReference type="InterPro" id="IPR013126">
    <property type="entry name" value="Hsp_70_fam"/>
</dbReference>
<dbReference type="GO" id="GO:0005634">
    <property type="term" value="C:nucleus"/>
    <property type="evidence" value="ECO:0000318"/>
    <property type="project" value="GO_Central"/>
</dbReference>
<dbReference type="SUPFAM" id="SSF53067">
    <property type="entry name" value="Actin-like ATPase domain"/>
    <property type="match status" value="2"/>
</dbReference>
<evidence type="ECO:0000256" key="1">
    <source>
        <dbReference type="ARBA" id="ARBA00007381"/>
    </source>
</evidence>
<dbReference type="GO" id="GO:0042026">
    <property type="term" value="P:protein refolding"/>
    <property type="evidence" value="ECO:0000318"/>
    <property type="project" value="GO_Central"/>
</dbReference>
<dbReference type="Proteomes" id="UP000001593">
    <property type="component" value="Unassembled WGS sequence"/>
</dbReference>
<dbReference type="GO" id="GO:0016887">
    <property type="term" value="F:ATP hydrolysis activity"/>
    <property type="evidence" value="ECO:0000318"/>
    <property type="project" value="GO_Central"/>
</dbReference>
<accession>A7T144</accession>
<dbReference type="PhylomeDB" id="A7T144"/>
<dbReference type="Gene3D" id="3.30.30.30">
    <property type="match status" value="1"/>
</dbReference>
<dbReference type="GO" id="GO:0044183">
    <property type="term" value="F:protein folding chaperone"/>
    <property type="evidence" value="ECO:0000318"/>
    <property type="project" value="GO_Central"/>
</dbReference>
<keyword evidence="3 4" id="KW-0067">ATP-binding</keyword>
<dbReference type="Gene3D" id="3.30.420.40">
    <property type="match status" value="2"/>
</dbReference>
<reference evidence="6 7" key="1">
    <citation type="journal article" date="2007" name="Science">
        <title>Sea anemone genome reveals ancestral eumetazoan gene repertoire and genomic organization.</title>
        <authorList>
            <person name="Putnam N.H."/>
            <person name="Srivastava M."/>
            <person name="Hellsten U."/>
            <person name="Dirks B."/>
            <person name="Chapman J."/>
            <person name="Salamov A."/>
            <person name="Terry A."/>
            <person name="Shapiro H."/>
            <person name="Lindquist E."/>
            <person name="Kapitonov V.V."/>
            <person name="Jurka J."/>
            <person name="Genikhovich G."/>
            <person name="Grigoriev I.V."/>
            <person name="Lucas S.M."/>
            <person name="Steele R.E."/>
            <person name="Finnerty J.R."/>
            <person name="Technau U."/>
            <person name="Martindale M.Q."/>
            <person name="Rokhsar D.S."/>
        </authorList>
    </citation>
    <scope>NUCLEOTIDE SEQUENCE [LARGE SCALE GENOMIC DNA]</scope>
    <source>
        <strain evidence="7">CH2 X CH6</strain>
    </source>
</reference>
<dbReference type="SUPFAM" id="SSF100920">
    <property type="entry name" value="Heat shock protein 70kD (HSP70), peptide-binding domain"/>
    <property type="match status" value="1"/>
</dbReference>
<feature type="region of interest" description="Disordered" evidence="5">
    <location>
        <begin position="614"/>
        <end position="653"/>
    </location>
</feature>
<dbReference type="GO" id="GO:0005829">
    <property type="term" value="C:cytosol"/>
    <property type="evidence" value="ECO:0000318"/>
    <property type="project" value="GO_Central"/>
</dbReference>
<evidence type="ECO:0000256" key="2">
    <source>
        <dbReference type="ARBA" id="ARBA00022741"/>
    </source>
</evidence>
<evidence type="ECO:0000256" key="5">
    <source>
        <dbReference type="SAM" id="MobiDB-lite"/>
    </source>
</evidence>
<dbReference type="Gene3D" id="3.90.640.10">
    <property type="entry name" value="Actin, Chain A, domain 4"/>
    <property type="match status" value="1"/>
</dbReference>
<dbReference type="PRINTS" id="PR00301">
    <property type="entry name" value="HEATSHOCK70"/>
</dbReference>
<proteinExistence type="inferred from homology"/>
<keyword evidence="7" id="KW-1185">Reference proteome</keyword>
<evidence type="ECO:0008006" key="8">
    <source>
        <dbReference type="Google" id="ProtNLM"/>
    </source>
</evidence>